<protein>
    <recommendedName>
        <fullName evidence="3">Cell envelope biogenesis protein OmpA</fullName>
    </recommendedName>
</protein>
<name>A0AAX4HNA2_9BACT</name>
<dbReference type="RefSeq" id="WP_321394114.1">
    <property type="nucleotide sequence ID" value="NZ_CP139487.1"/>
</dbReference>
<proteinExistence type="predicted"/>
<organism evidence="1 2">
    <name type="scientific">Peredibacter starrii</name>
    <dbReference type="NCBI Taxonomy" id="28202"/>
    <lineage>
        <taxon>Bacteria</taxon>
        <taxon>Pseudomonadati</taxon>
        <taxon>Bdellovibrionota</taxon>
        <taxon>Bacteriovoracia</taxon>
        <taxon>Bacteriovoracales</taxon>
        <taxon>Bacteriovoracaceae</taxon>
        <taxon>Peredibacter</taxon>
    </lineage>
</organism>
<accession>A0AAX4HNA2</accession>
<evidence type="ECO:0000313" key="1">
    <source>
        <dbReference type="EMBL" id="WPU64746.1"/>
    </source>
</evidence>
<evidence type="ECO:0000313" key="2">
    <source>
        <dbReference type="Proteomes" id="UP001324634"/>
    </source>
</evidence>
<gene>
    <name evidence="1" type="ORF">SOO65_18800</name>
</gene>
<dbReference type="AlphaFoldDB" id="A0AAX4HNA2"/>
<dbReference type="Proteomes" id="UP001324634">
    <property type="component" value="Chromosome"/>
</dbReference>
<keyword evidence="2" id="KW-1185">Reference proteome</keyword>
<reference evidence="1 2" key="1">
    <citation type="submission" date="2023-11" db="EMBL/GenBank/DDBJ databases">
        <title>Peredibacter starrii A3.12.</title>
        <authorList>
            <person name="Mitchell R.J."/>
        </authorList>
    </citation>
    <scope>NUCLEOTIDE SEQUENCE [LARGE SCALE GENOMIC DNA]</scope>
    <source>
        <strain evidence="1 2">A3.12</strain>
    </source>
</reference>
<sequence>MRYLLLLILVVSCASKPQLYPNQKLKSVGKETAKKDTDQCIADADAYLESSKGKQVAKGAGAGAAIGAAMGAVSGVFTGNMGRGAVRGGAIGAAGGGTAGAIKPDELKRRYVNQCLAEKGYQVIGWD</sequence>
<dbReference type="EMBL" id="CP139487">
    <property type="protein sequence ID" value="WPU64746.1"/>
    <property type="molecule type" value="Genomic_DNA"/>
</dbReference>
<dbReference type="KEGG" id="psti:SOO65_18800"/>
<evidence type="ECO:0008006" key="3">
    <source>
        <dbReference type="Google" id="ProtNLM"/>
    </source>
</evidence>